<protein>
    <submittedName>
        <fullName evidence="3">Protein MIS12 homolog</fullName>
    </submittedName>
</protein>
<organism evidence="2 3">
    <name type="scientific">Angiostrongylus cantonensis</name>
    <name type="common">Rat lungworm</name>
    <dbReference type="NCBI Taxonomy" id="6313"/>
    <lineage>
        <taxon>Eukaryota</taxon>
        <taxon>Metazoa</taxon>
        <taxon>Ecdysozoa</taxon>
        <taxon>Nematoda</taxon>
        <taxon>Chromadorea</taxon>
        <taxon>Rhabditida</taxon>
        <taxon>Rhabditina</taxon>
        <taxon>Rhabditomorpha</taxon>
        <taxon>Strongyloidea</taxon>
        <taxon>Metastrongylidae</taxon>
        <taxon>Angiostrongylus</taxon>
    </lineage>
</organism>
<dbReference type="GO" id="GO:0005634">
    <property type="term" value="C:nucleus"/>
    <property type="evidence" value="ECO:0007669"/>
    <property type="project" value="InterPro"/>
</dbReference>
<evidence type="ECO:0000313" key="2">
    <source>
        <dbReference type="Proteomes" id="UP000035642"/>
    </source>
</evidence>
<keyword evidence="2" id="KW-1185">Reference proteome</keyword>
<evidence type="ECO:0000256" key="1">
    <source>
        <dbReference type="SAM" id="Coils"/>
    </source>
</evidence>
<dbReference type="WBParaSite" id="ACAC_0000517301-mRNA-1">
    <property type="protein sequence ID" value="ACAC_0000517301-mRNA-1"/>
    <property type="gene ID" value="ACAC_0000517301"/>
</dbReference>
<reference evidence="2" key="1">
    <citation type="submission" date="2012-09" db="EMBL/GenBank/DDBJ databases">
        <authorList>
            <person name="Martin A.A."/>
        </authorList>
    </citation>
    <scope>NUCLEOTIDE SEQUENCE</scope>
</reference>
<feature type="coiled-coil region" evidence="1">
    <location>
        <begin position="127"/>
        <end position="161"/>
    </location>
</feature>
<accession>A0A0K0D528</accession>
<dbReference type="Proteomes" id="UP000035642">
    <property type="component" value="Unassembled WGS sequence"/>
</dbReference>
<dbReference type="AlphaFoldDB" id="A0A0K0D528"/>
<dbReference type="GO" id="GO:0000775">
    <property type="term" value="C:chromosome, centromeric region"/>
    <property type="evidence" value="ECO:0007669"/>
    <property type="project" value="InterPro"/>
</dbReference>
<dbReference type="GO" id="GO:0000278">
    <property type="term" value="P:mitotic cell cycle"/>
    <property type="evidence" value="ECO:0007669"/>
    <property type="project" value="InterPro"/>
</dbReference>
<reference evidence="3" key="2">
    <citation type="submission" date="2017-02" db="UniProtKB">
        <authorList>
            <consortium name="WormBaseParasite"/>
        </authorList>
    </citation>
    <scope>IDENTIFICATION</scope>
</reference>
<evidence type="ECO:0000313" key="3">
    <source>
        <dbReference type="WBParaSite" id="ACAC_0000517301-mRNA-1"/>
    </source>
</evidence>
<name>A0A0K0D528_ANGCA</name>
<keyword evidence="1" id="KW-0175">Coiled coil</keyword>
<sequence>MDDVEAELINELEFQYYGFSPFGFVDTVYNDCVQSWVEAVEEVFSSAPFSEMEDKQGYLAEVTKMFFHSKGIKEATDILTERILKYVLRIPRHVTLPEHEYTHQLLFSGEPDVQELNRQNSKLAKCIVEYRTTLKELKERIQEANDAAEVLTTLIEQLERASLDVTDDPVGDSDVNTPS</sequence>
<proteinExistence type="predicted"/>